<dbReference type="EMBL" id="AP025637">
    <property type="protein sequence ID" value="BDG71767.1"/>
    <property type="molecule type" value="Genomic_DNA"/>
</dbReference>
<feature type="compositionally biased region" description="Basic and acidic residues" evidence="1">
    <location>
        <begin position="57"/>
        <end position="72"/>
    </location>
</feature>
<keyword evidence="3" id="KW-1185">Reference proteome</keyword>
<evidence type="ECO:0000256" key="1">
    <source>
        <dbReference type="SAM" id="MobiDB-lite"/>
    </source>
</evidence>
<accession>A0ABM7Y1T2</accession>
<gene>
    <name evidence="2" type="ORF">Rmf_16960</name>
</gene>
<reference evidence="2 3" key="1">
    <citation type="journal article" date="2016" name="Microbes Environ.">
        <title>Phylogenetically diverse aerobic anoxygenic phototrophic bacteria isolated from epilithic biofilms in Tama river, Japan.</title>
        <authorList>
            <person name="Hirose S."/>
            <person name="Matsuura K."/>
            <person name="Haruta S."/>
        </authorList>
    </citation>
    <scope>NUCLEOTIDE SEQUENCE [LARGE SCALE GENOMIC DNA]</scope>
    <source>
        <strain evidence="2 3">S08</strain>
    </source>
</reference>
<protein>
    <submittedName>
        <fullName evidence="2">Uncharacterized protein</fullName>
    </submittedName>
</protein>
<organism evidence="2 3">
    <name type="scientific">Roseomonas fluvialis</name>
    <dbReference type="NCBI Taxonomy" id="1750527"/>
    <lineage>
        <taxon>Bacteria</taxon>
        <taxon>Pseudomonadati</taxon>
        <taxon>Pseudomonadota</taxon>
        <taxon>Alphaproteobacteria</taxon>
        <taxon>Acetobacterales</taxon>
        <taxon>Roseomonadaceae</taxon>
        <taxon>Roseomonas</taxon>
    </lineage>
</organism>
<evidence type="ECO:0000313" key="3">
    <source>
        <dbReference type="Proteomes" id="UP000831327"/>
    </source>
</evidence>
<sequence length="102" mass="11490">MEIFRGVDYAHAIDPLEQRRRRICRCIIDDNDLRIKRSLAGERLKASKREFSLIVHDDDHADPRGGRARERQSGAAGEECGQSVAATPTKFLLRLIFGVASL</sequence>
<name>A0ABM7Y1T2_9PROT</name>
<proteinExistence type="predicted"/>
<evidence type="ECO:0000313" key="2">
    <source>
        <dbReference type="EMBL" id="BDG71767.1"/>
    </source>
</evidence>
<dbReference type="Proteomes" id="UP000831327">
    <property type="component" value="Chromosome"/>
</dbReference>
<feature type="region of interest" description="Disordered" evidence="1">
    <location>
        <begin position="57"/>
        <end position="82"/>
    </location>
</feature>